<name>A0A388SDT8_9BURK</name>
<dbReference type="Pfam" id="PF00011">
    <property type="entry name" value="HSP20"/>
    <property type="match status" value="1"/>
</dbReference>
<dbReference type="SUPFAM" id="SSF49764">
    <property type="entry name" value="HSP20-like chaperones"/>
    <property type="match status" value="1"/>
</dbReference>
<dbReference type="RefSeq" id="WP_116270686.1">
    <property type="nucleotide sequence ID" value="NZ_BGZJ01000002.1"/>
</dbReference>
<dbReference type="OrthoDB" id="9808910at2"/>
<evidence type="ECO:0000313" key="5">
    <source>
        <dbReference type="Proteomes" id="UP000266091"/>
    </source>
</evidence>
<feature type="domain" description="SHSP" evidence="3">
    <location>
        <begin position="36"/>
        <end position="150"/>
    </location>
</feature>
<reference evidence="4 5" key="1">
    <citation type="journal article" date="2018" name="Int. J. Syst. Evol. Microbiol.">
        <title>Mesosutterella multiformis gen. nov., sp. nov., a member of the family Sutterellaceae and Sutterella megalosphaeroides sp. nov., isolated from human faeces.</title>
        <authorList>
            <person name="Sakamoto M."/>
            <person name="Ikeyama N."/>
            <person name="Kunihiro T."/>
            <person name="Iino T."/>
            <person name="Yuki M."/>
            <person name="Ohkuma M."/>
        </authorList>
    </citation>
    <scope>NUCLEOTIDE SEQUENCE [LARGE SCALE GENOMIC DNA]</scope>
    <source>
        <strain evidence="4 5">4NBBH2</strain>
    </source>
</reference>
<evidence type="ECO:0000259" key="3">
    <source>
        <dbReference type="PROSITE" id="PS01031"/>
    </source>
</evidence>
<evidence type="ECO:0000256" key="2">
    <source>
        <dbReference type="RuleBase" id="RU003616"/>
    </source>
</evidence>
<sequence>MANVPTIFDESPLNIFDPFDVFSGFKFPDPSTTVFGKNADRLMKTDIRETDKGYELAIDLPGFKKEEISAELKDGYLTVSASKSHKEEEKKEGHLIRQERSSGSCARTFYVGEGVKQSDCKAAYENGILTVCIPKVTKEEKAAKQMISID</sequence>
<dbReference type="InterPro" id="IPR008978">
    <property type="entry name" value="HSP20-like_chaperone"/>
</dbReference>
<dbReference type="InterPro" id="IPR031107">
    <property type="entry name" value="Small_HSP"/>
</dbReference>
<comment type="caution">
    <text evidence="4">The sequence shown here is derived from an EMBL/GenBank/DDBJ whole genome shotgun (WGS) entry which is preliminary data.</text>
</comment>
<evidence type="ECO:0000313" key="4">
    <source>
        <dbReference type="EMBL" id="GBO94416.1"/>
    </source>
</evidence>
<dbReference type="InterPro" id="IPR002068">
    <property type="entry name" value="A-crystallin/Hsp20_dom"/>
</dbReference>
<organism evidence="4 5">
    <name type="scientific">Mesosutterella multiformis</name>
    <dbReference type="NCBI Taxonomy" id="2259133"/>
    <lineage>
        <taxon>Bacteria</taxon>
        <taxon>Pseudomonadati</taxon>
        <taxon>Pseudomonadota</taxon>
        <taxon>Betaproteobacteria</taxon>
        <taxon>Burkholderiales</taxon>
        <taxon>Sutterellaceae</taxon>
        <taxon>Mesosutterella</taxon>
    </lineage>
</organism>
<keyword evidence="5" id="KW-1185">Reference proteome</keyword>
<dbReference type="PROSITE" id="PS01031">
    <property type="entry name" value="SHSP"/>
    <property type="match status" value="1"/>
</dbReference>
<dbReference type="Proteomes" id="UP000266091">
    <property type="component" value="Unassembled WGS sequence"/>
</dbReference>
<protein>
    <submittedName>
        <fullName evidence="4">Molecular chaperone Hsp20</fullName>
    </submittedName>
</protein>
<dbReference type="CDD" id="cd06471">
    <property type="entry name" value="ACD_LpsHSP_like"/>
    <property type="match status" value="1"/>
</dbReference>
<dbReference type="PANTHER" id="PTHR11527">
    <property type="entry name" value="HEAT-SHOCK PROTEIN 20 FAMILY MEMBER"/>
    <property type="match status" value="1"/>
</dbReference>
<dbReference type="EMBL" id="BGZJ01000002">
    <property type="protein sequence ID" value="GBO94416.1"/>
    <property type="molecule type" value="Genomic_DNA"/>
</dbReference>
<comment type="similarity">
    <text evidence="1 2">Belongs to the small heat shock protein (HSP20) family.</text>
</comment>
<accession>A0A401LIN6</accession>
<proteinExistence type="inferred from homology"/>
<accession>A0A388SDT8</accession>
<dbReference type="Gene3D" id="2.60.40.790">
    <property type="match status" value="1"/>
</dbReference>
<evidence type="ECO:0000256" key="1">
    <source>
        <dbReference type="PROSITE-ProRule" id="PRU00285"/>
    </source>
</evidence>
<dbReference type="AlphaFoldDB" id="A0A388SDT8"/>
<gene>
    <name evidence="4" type="ORF">MESMUL_17700</name>
</gene>